<organism evidence="1 2">
    <name type="scientific">Amycolatopsis rifamycinica</name>
    <dbReference type="NCBI Taxonomy" id="287986"/>
    <lineage>
        <taxon>Bacteria</taxon>
        <taxon>Bacillati</taxon>
        <taxon>Actinomycetota</taxon>
        <taxon>Actinomycetes</taxon>
        <taxon>Pseudonocardiales</taxon>
        <taxon>Pseudonocardiaceae</taxon>
        <taxon>Amycolatopsis</taxon>
    </lineage>
</organism>
<accession>A0A066UET0</accession>
<gene>
    <name evidence="1" type="ORF">DV20_08180</name>
</gene>
<reference evidence="1 2" key="1">
    <citation type="submission" date="2014-05" db="EMBL/GenBank/DDBJ databases">
        <title>Draft genome sequence of Amycolatopsis rifamycinica DSM 46095.</title>
        <authorList>
            <person name="Lal R."/>
            <person name="Saxena A."/>
            <person name="Kumari R."/>
            <person name="Mukherjee U."/>
            <person name="Singh P."/>
            <person name="Sangwan N."/>
            <person name="Mahato N.K."/>
        </authorList>
    </citation>
    <scope>NUCLEOTIDE SEQUENCE [LARGE SCALE GENOMIC DNA]</scope>
    <source>
        <strain evidence="1 2">DSM 46095</strain>
    </source>
</reference>
<dbReference type="Proteomes" id="UP000027345">
    <property type="component" value="Unassembled WGS sequence"/>
</dbReference>
<dbReference type="EMBL" id="JMQI01000015">
    <property type="protein sequence ID" value="KDN22683.1"/>
    <property type="molecule type" value="Genomic_DNA"/>
</dbReference>
<evidence type="ECO:0000313" key="2">
    <source>
        <dbReference type="Proteomes" id="UP000027345"/>
    </source>
</evidence>
<proteinExistence type="predicted"/>
<dbReference type="AlphaFoldDB" id="A0A066UET0"/>
<keyword evidence="2" id="KW-1185">Reference proteome</keyword>
<protein>
    <submittedName>
        <fullName evidence="1">Uncharacterized protein</fullName>
    </submittedName>
</protein>
<comment type="caution">
    <text evidence="1">The sequence shown here is derived from an EMBL/GenBank/DDBJ whole genome shotgun (WGS) entry which is preliminary data.</text>
</comment>
<name>A0A066UET0_9PSEU</name>
<sequence>MRMHGDQCRYPAQLGVTDSVSQLADVLFQTYVTAVQRATVVGLANTAELAAARPVEKILVPDESLPYDEWIARPVPMVSGVRSPRGYFVLHLRGGSPAGVTGWV</sequence>
<evidence type="ECO:0000313" key="1">
    <source>
        <dbReference type="EMBL" id="KDN22683.1"/>
    </source>
</evidence>